<protein>
    <recommendedName>
        <fullName evidence="2">Retrotransposon gag domain-containing protein</fullName>
    </recommendedName>
</protein>
<reference evidence="3 4" key="1">
    <citation type="submission" date="2018-04" db="EMBL/GenBank/DDBJ databases">
        <authorList>
            <person name="Vogel A."/>
        </authorList>
    </citation>
    <scope>NUCLEOTIDE SEQUENCE [LARGE SCALE GENOMIC DNA]</scope>
</reference>
<gene>
    <name evidence="3" type="ORF">CCAM_LOCUS7773</name>
</gene>
<organism evidence="3 4">
    <name type="scientific">Cuscuta campestris</name>
    <dbReference type="NCBI Taxonomy" id="132261"/>
    <lineage>
        <taxon>Eukaryota</taxon>
        <taxon>Viridiplantae</taxon>
        <taxon>Streptophyta</taxon>
        <taxon>Embryophyta</taxon>
        <taxon>Tracheophyta</taxon>
        <taxon>Spermatophyta</taxon>
        <taxon>Magnoliopsida</taxon>
        <taxon>eudicotyledons</taxon>
        <taxon>Gunneridae</taxon>
        <taxon>Pentapetalae</taxon>
        <taxon>asterids</taxon>
        <taxon>lamiids</taxon>
        <taxon>Solanales</taxon>
        <taxon>Convolvulaceae</taxon>
        <taxon>Cuscuteae</taxon>
        <taxon>Cuscuta</taxon>
        <taxon>Cuscuta subgen. Grammica</taxon>
        <taxon>Cuscuta sect. Cleistogrammica</taxon>
    </lineage>
</organism>
<feature type="compositionally biased region" description="Low complexity" evidence="1">
    <location>
        <begin position="154"/>
        <end position="165"/>
    </location>
</feature>
<evidence type="ECO:0000313" key="3">
    <source>
        <dbReference type="EMBL" id="VFQ65997.1"/>
    </source>
</evidence>
<name>A0A484KS87_9ASTE</name>
<sequence>MEQRGDLAIALLQVAAYDWWKRAGEDITEPVSCATFDELFWEEYVPEHFIEEKRDEFMKFTHGELTLLEYRQKFDELAEFGRDLVSTMEKWCKHFKEGLPPDLFSRLNNAQRHDINAMYKQALELHAALLKKAEYEQAQPALPRPPPPPRTGLSSKRPPSVSSNSHPCKKVMSAPAPSSAATQKSGKSQRRYDYLICTLCGRRRPRGVLVYSGSMPWV</sequence>
<feature type="domain" description="Retrotransposon gag" evidence="2">
    <location>
        <begin position="8"/>
        <end position="100"/>
    </location>
</feature>
<proteinExistence type="predicted"/>
<dbReference type="AlphaFoldDB" id="A0A484KS87"/>
<accession>A0A484KS87</accession>
<dbReference type="EMBL" id="OOIL02000506">
    <property type="protein sequence ID" value="VFQ65997.1"/>
    <property type="molecule type" value="Genomic_DNA"/>
</dbReference>
<dbReference type="InterPro" id="IPR005162">
    <property type="entry name" value="Retrotrans_gag_dom"/>
</dbReference>
<evidence type="ECO:0000256" key="1">
    <source>
        <dbReference type="SAM" id="MobiDB-lite"/>
    </source>
</evidence>
<dbReference type="Proteomes" id="UP000595140">
    <property type="component" value="Unassembled WGS sequence"/>
</dbReference>
<evidence type="ECO:0000259" key="2">
    <source>
        <dbReference type="Pfam" id="PF03732"/>
    </source>
</evidence>
<feature type="region of interest" description="Disordered" evidence="1">
    <location>
        <begin position="138"/>
        <end position="186"/>
    </location>
</feature>
<keyword evidence="4" id="KW-1185">Reference proteome</keyword>
<dbReference type="OrthoDB" id="1158383at2759"/>
<dbReference type="Pfam" id="PF03732">
    <property type="entry name" value="Retrotrans_gag"/>
    <property type="match status" value="1"/>
</dbReference>
<evidence type="ECO:0000313" key="4">
    <source>
        <dbReference type="Proteomes" id="UP000595140"/>
    </source>
</evidence>